<dbReference type="EMBL" id="CP146203">
    <property type="protein sequence ID" value="XBH21543.1"/>
    <property type="molecule type" value="Genomic_DNA"/>
</dbReference>
<gene>
    <name evidence="4" type="ORF">V5R04_15260</name>
</gene>
<dbReference type="Pfam" id="PF07510">
    <property type="entry name" value="GmrSD_C"/>
    <property type="match status" value="1"/>
</dbReference>
<evidence type="ECO:0000259" key="3">
    <source>
        <dbReference type="Pfam" id="PF07510"/>
    </source>
</evidence>
<feature type="chain" id="PRO_5043660953" evidence="2">
    <location>
        <begin position="32"/>
        <end position="392"/>
    </location>
</feature>
<feature type="region of interest" description="Disordered" evidence="1">
    <location>
        <begin position="291"/>
        <end position="345"/>
    </location>
</feature>
<dbReference type="PANTHER" id="PTHR24094:SF15">
    <property type="entry name" value="AMP-DEPENDENT SYNTHETASE_LIGASE DOMAIN-CONTAINING PROTEIN-RELATED"/>
    <property type="match status" value="1"/>
</dbReference>
<dbReference type="AlphaFoldDB" id="A0AAU7DWF0"/>
<proteinExistence type="predicted"/>
<sequence>MFCAPFKRPRQTLGAAAFVLALLLSGCTSPAASETVSPPVAPSTAPAPQATANEEDNPEGAEADNANPGPEGPAHPDAGDSPVDVAVPATNYSESVSKLGLLAVKGRAPKTGYARTEFGAAWKDVDRNGCDTRNDMLRRDLKEVVYKPGTGNCKVLSGVLADPFTGTTINFDSANDPSGVQIDHVVALSDAWQKGAQQLTLEQRTEFANDPMNLLAVQGAANQQKSDGDAATWLPKNKGFRCQFVAIQIDVKAKYGLWVTSAEHDVMANILQGCSGPIEVTGQNSLLDNDTTQVAPVPKDQSATTGNPGGGATAPPAAGVSQTPGAKDASAGVAPASKTACPADAPIKGNQTKKAWIYHVEGESGSYKATHPERCFATADDALQAGYRAPLN</sequence>
<keyword evidence="2" id="KW-0732">Signal</keyword>
<dbReference type="InterPro" id="IPR011089">
    <property type="entry name" value="GmrSD_C"/>
</dbReference>
<feature type="region of interest" description="Disordered" evidence="1">
    <location>
        <begin position="31"/>
        <end position="86"/>
    </location>
</feature>
<feature type="domain" description="GmrSD restriction endonucleases C-terminal" evidence="3">
    <location>
        <begin position="131"/>
        <end position="269"/>
    </location>
</feature>
<accession>A0AAU7DWF0</accession>
<evidence type="ECO:0000313" key="4">
    <source>
        <dbReference type="EMBL" id="XBH21543.1"/>
    </source>
</evidence>
<protein>
    <submittedName>
        <fullName evidence="4">DUF1524 domain-containing protein</fullName>
    </submittedName>
</protein>
<reference evidence="4" key="1">
    <citation type="submission" date="2024-02" db="EMBL/GenBank/DDBJ databases">
        <title>Tomenella chthoni gen. nov. sp. nov., a member of the family Jonesiaceae isolated from bat guano.</title>
        <authorList>
            <person name="Miller S.L."/>
            <person name="King J."/>
            <person name="Sankaranarayanan K."/>
            <person name="Lawson P.A."/>
        </authorList>
    </citation>
    <scope>NUCLEOTIDE SEQUENCE</scope>
    <source>
        <strain evidence="4">BS-20</strain>
    </source>
</reference>
<feature type="compositionally biased region" description="Acidic residues" evidence="1">
    <location>
        <begin position="53"/>
        <end position="62"/>
    </location>
</feature>
<organism evidence="4">
    <name type="scientific">Jonesiaceae bacterium BS-20</name>
    <dbReference type="NCBI Taxonomy" id="3120821"/>
    <lineage>
        <taxon>Bacteria</taxon>
        <taxon>Bacillati</taxon>
        <taxon>Actinomycetota</taxon>
        <taxon>Actinomycetes</taxon>
        <taxon>Micrococcales</taxon>
        <taxon>Jonesiaceae</taxon>
    </lineage>
</organism>
<dbReference type="PROSITE" id="PS51257">
    <property type="entry name" value="PROKAR_LIPOPROTEIN"/>
    <property type="match status" value="1"/>
</dbReference>
<feature type="compositionally biased region" description="Low complexity" evidence="1">
    <location>
        <begin position="35"/>
        <end position="52"/>
    </location>
</feature>
<dbReference type="PANTHER" id="PTHR24094">
    <property type="entry name" value="SECRETED PROTEIN"/>
    <property type="match status" value="1"/>
</dbReference>
<evidence type="ECO:0000256" key="2">
    <source>
        <dbReference type="SAM" id="SignalP"/>
    </source>
</evidence>
<name>A0AAU7DWF0_9MICO</name>
<evidence type="ECO:0000256" key="1">
    <source>
        <dbReference type="SAM" id="MobiDB-lite"/>
    </source>
</evidence>
<feature type="signal peptide" evidence="2">
    <location>
        <begin position="1"/>
        <end position="31"/>
    </location>
</feature>